<evidence type="ECO:0000313" key="12">
    <source>
        <dbReference type="Proteomes" id="UP001056201"/>
    </source>
</evidence>
<comment type="subcellular location">
    <subcellularLocation>
        <location evidence="1 9">Cell membrane</location>
        <topology evidence="1 9">Multi-pass membrane protein</topology>
    </subcellularLocation>
</comment>
<comment type="similarity">
    <text evidence="2 9">Belongs to the CN hydrolase family. Apolipoprotein N-acyltransferase subfamily.</text>
</comment>
<keyword evidence="3 9" id="KW-1003">Cell membrane</keyword>
<gene>
    <name evidence="9 11" type="primary">lnt</name>
    <name evidence="11" type="ORF">MW290_29215</name>
</gene>
<proteinExistence type="inferred from homology"/>
<dbReference type="Pfam" id="PF20154">
    <property type="entry name" value="LNT_N"/>
    <property type="match status" value="1"/>
</dbReference>
<dbReference type="PANTHER" id="PTHR38686:SF1">
    <property type="entry name" value="APOLIPOPROTEIN N-ACYLTRANSFERASE"/>
    <property type="match status" value="1"/>
</dbReference>
<name>A0ABY4SD28_AQUTE</name>
<dbReference type="InterPro" id="IPR045378">
    <property type="entry name" value="LNT_N"/>
</dbReference>
<evidence type="ECO:0000256" key="9">
    <source>
        <dbReference type="HAMAP-Rule" id="MF_01148"/>
    </source>
</evidence>
<evidence type="ECO:0000256" key="4">
    <source>
        <dbReference type="ARBA" id="ARBA00022679"/>
    </source>
</evidence>
<dbReference type="CDD" id="cd07571">
    <property type="entry name" value="ALP_N-acyl_transferase"/>
    <property type="match status" value="1"/>
</dbReference>
<comment type="pathway">
    <text evidence="9">Protein modification; lipoprotein biosynthesis (N-acyl transfer).</text>
</comment>
<comment type="catalytic activity">
    <reaction evidence="9">
        <text>N-terminal S-1,2-diacyl-sn-glyceryl-L-cysteinyl-[lipoprotein] + a glycerophospholipid = N-acyl-S-1,2-diacyl-sn-glyceryl-L-cysteinyl-[lipoprotein] + a 2-acyl-sn-glycero-3-phospholipid + H(+)</text>
        <dbReference type="Rhea" id="RHEA:48228"/>
        <dbReference type="Rhea" id="RHEA-COMP:14681"/>
        <dbReference type="Rhea" id="RHEA-COMP:14684"/>
        <dbReference type="ChEBI" id="CHEBI:15378"/>
        <dbReference type="ChEBI" id="CHEBI:136912"/>
        <dbReference type="ChEBI" id="CHEBI:140656"/>
        <dbReference type="ChEBI" id="CHEBI:140657"/>
        <dbReference type="ChEBI" id="CHEBI:140660"/>
        <dbReference type="EC" id="2.3.1.269"/>
    </reaction>
</comment>
<feature type="transmembrane region" description="Helical" evidence="9">
    <location>
        <begin position="498"/>
        <end position="518"/>
    </location>
</feature>
<dbReference type="EC" id="2.3.1.269" evidence="9"/>
<evidence type="ECO:0000256" key="6">
    <source>
        <dbReference type="ARBA" id="ARBA00022989"/>
    </source>
</evidence>
<evidence type="ECO:0000256" key="7">
    <source>
        <dbReference type="ARBA" id="ARBA00023136"/>
    </source>
</evidence>
<evidence type="ECO:0000256" key="2">
    <source>
        <dbReference type="ARBA" id="ARBA00010065"/>
    </source>
</evidence>
<accession>A0ABY4SD28</accession>
<keyword evidence="7 9" id="KW-0472">Membrane</keyword>
<dbReference type="PANTHER" id="PTHR38686">
    <property type="entry name" value="APOLIPOPROTEIN N-ACYLTRANSFERASE"/>
    <property type="match status" value="1"/>
</dbReference>
<evidence type="ECO:0000256" key="8">
    <source>
        <dbReference type="ARBA" id="ARBA00023315"/>
    </source>
</evidence>
<keyword evidence="5 9" id="KW-0812">Transmembrane</keyword>
<dbReference type="Gene3D" id="3.60.110.10">
    <property type="entry name" value="Carbon-nitrogen hydrolase"/>
    <property type="match status" value="1"/>
</dbReference>
<evidence type="ECO:0000256" key="1">
    <source>
        <dbReference type="ARBA" id="ARBA00004651"/>
    </source>
</evidence>
<feature type="transmembrane region" description="Helical" evidence="9">
    <location>
        <begin position="91"/>
        <end position="115"/>
    </location>
</feature>
<feature type="transmembrane region" description="Helical" evidence="9">
    <location>
        <begin position="127"/>
        <end position="153"/>
    </location>
</feature>
<evidence type="ECO:0000259" key="10">
    <source>
        <dbReference type="PROSITE" id="PS50263"/>
    </source>
</evidence>
<dbReference type="InterPro" id="IPR004563">
    <property type="entry name" value="Apolipo_AcylTrfase"/>
</dbReference>
<dbReference type="HAMAP" id="MF_01148">
    <property type="entry name" value="Lnt"/>
    <property type="match status" value="1"/>
</dbReference>
<feature type="transmembrane region" description="Helical" evidence="9">
    <location>
        <begin position="31"/>
        <end position="49"/>
    </location>
</feature>
<protein>
    <recommendedName>
        <fullName evidence="9">Apolipoprotein N-acyltransferase</fullName>
        <shortName evidence="9">ALP N-acyltransferase</shortName>
        <ecNumber evidence="9">2.3.1.269</ecNumber>
    </recommendedName>
</protein>
<reference evidence="11" key="1">
    <citation type="submission" date="2022-05" db="EMBL/GenBank/DDBJ databases">
        <title>An RpoN-dependent PEP-CTERM gene is involved in floc formation of an Aquincola tertiaricarbonis strain.</title>
        <authorList>
            <person name="Qiu D."/>
            <person name="Xia M."/>
        </authorList>
    </citation>
    <scope>NUCLEOTIDE SEQUENCE</scope>
    <source>
        <strain evidence="11">RN12</strain>
    </source>
</reference>
<dbReference type="NCBIfam" id="TIGR00546">
    <property type="entry name" value="lnt"/>
    <property type="match status" value="1"/>
</dbReference>
<sequence>MSRLSSRAPAAAGAGLWLVAAAGGALFSLPFVHTGAWWASLLLLALLAGAAQRLSPGRAALAGWGFGTGWLAAGTWWIYISLHVYGGLPAALAVAAVLALSGGLSLYLALALGVFARLRRGRPLPDALLLAALWLLAELARGVLFTGFPWLATGYAQVDGPLAGLAPWIGVYGIGAVAAVLASLAASALAPAGVRGPAAVRGGAGAAVVLVLLLSPLAGRDFSRPSGQLAVTLIQTNVAQDDKFAADKMPEALEWLAQALQAAPGDLVIAPETAIPLLPAQLGPEAWQAFTLPFTAEGTRRAALVGLPLGSFEDGYTNSVAGLSAESGASEQRFYRYDKHHLVPFGEFIPTGFRWFTEMMNIPLGDFNRGPLVAPSFGVRGERVAPNICYEDLFGEELARRFAAGEGAAPTVFANVSNIGWFGDTIAIAQHLHISRMRTLELQRPMLRSTNTGATAIIDHRGVVQAQLAPFTRGTLAGQVQGREGLTPFVRWASRFGLWPPLLIALAVVAAMAVAAAVGRRPAASS</sequence>
<dbReference type="RefSeq" id="WP_250197857.1">
    <property type="nucleotide sequence ID" value="NZ_CP097636.1"/>
</dbReference>
<dbReference type="Proteomes" id="UP001056201">
    <property type="component" value="Chromosome 2"/>
</dbReference>
<evidence type="ECO:0000256" key="5">
    <source>
        <dbReference type="ARBA" id="ARBA00022692"/>
    </source>
</evidence>
<dbReference type="EMBL" id="CP097636">
    <property type="protein sequence ID" value="URI09633.1"/>
    <property type="molecule type" value="Genomic_DNA"/>
</dbReference>
<dbReference type="InterPro" id="IPR036526">
    <property type="entry name" value="C-N_Hydrolase_sf"/>
</dbReference>
<organism evidence="11 12">
    <name type="scientific">Aquincola tertiaricarbonis</name>
    <dbReference type="NCBI Taxonomy" id="391953"/>
    <lineage>
        <taxon>Bacteria</taxon>
        <taxon>Pseudomonadati</taxon>
        <taxon>Pseudomonadota</taxon>
        <taxon>Betaproteobacteria</taxon>
        <taxon>Burkholderiales</taxon>
        <taxon>Sphaerotilaceae</taxon>
        <taxon>Aquincola</taxon>
    </lineage>
</organism>
<feature type="transmembrane region" description="Helical" evidence="9">
    <location>
        <begin position="61"/>
        <end position="79"/>
    </location>
</feature>
<keyword evidence="8 9" id="KW-0012">Acyltransferase</keyword>
<feature type="domain" description="CN hydrolase" evidence="10">
    <location>
        <begin position="234"/>
        <end position="482"/>
    </location>
</feature>
<feature type="transmembrane region" description="Helical" evidence="9">
    <location>
        <begin position="198"/>
        <end position="218"/>
    </location>
</feature>
<keyword evidence="12" id="KW-1185">Reference proteome</keyword>
<keyword evidence="6 9" id="KW-1133">Transmembrane helix</keyword>
<evidence type="ECO:0000313" key="11">
    <source>
        <dbReference type="EMBL" id="URI09633.1"/>
    </source>
</evidence>
<dbReference type="InterPro" id="IPR003010">
    <property type="entry name" value="C-N_Hydrolase"/>
</dbReference>
<feature type="transmembrane region" description="Helical" evidence="9">
    <location>
        <begin position="165"/>
        <end position="186"/>
    </location>
</feature>
<dbReference type="PROSITE" id="PS50263">
    <property type="entry name" value="CN_HYDROLASE"/>
    <property type="match status" value="1"/>
</dbReference>
<comment type="function">
    <text evidence="9">Catalyzes the phospholipid dependent N-acylation of the N-terminal cysteine of apolipoprotein, the last step in lipoprotein maturation.</text>
</comment>
<evidence type="ECO:0000256" key="3">
    <source>
        <dbReference type="ARBA" id="ARBA00022475"/>
    </source>
</evidence>
<keyword evidence="4 9" id="KW-0808">Transferase</keyword>
<dbReference type="Pfam" id="PF00795">
    <property type="entry name" value="CN_hydrolase"/>
    <property type="match status" value="1"/>
</dbReference>
<dbReference type="SUPFAM" id="SSF56317">
    <property type="entry name" value="Carbon-nitrogen hydrolase"/>
    <property type="match status" value="1"/>
</dbReference>